<accession>A0AAE0RY57</accession>
<dbReference type="Proteomes" id="UP001195483">
    <property type="component" value="Unassembled WGS sequence"/>
</dbReference>
<organism evidence="1 2">
    <name type="scientific">Potamilus streckersoni</name>
    <dbReference type="NCBI Taxonomy" id="2493646"/>
    <lineage>
        <taxon>Eukaryota</taxon>
        <taxon>Metazoa</taxon>
        <taxon>Spiralia</taxon>
        <taxon>Lophotrochozoa</taxon>
        <taxon>Mollusca</taxon>
        <taxon>Bivalvia</taxon>
        <taxon>Autobranchia</taxon>
        <taxon>Heteroconchia</taxon>
        <taxon>Palaeoheterodonta</taxon>
        <taxon>Unionida</taxon>
        <taxon>Unionoidea</taxon>
        <taxon>Unionidae</taxon>
        <taxon>Ambleminae</taxon>
        <taxon>Lampsilini</taxon>
        <taxon>Potamilus</taxon>
    </lineage>
</organism>
<comment type="caution">
    <text evidence="1">The sequence shown here is derived from an EMBL/GenBank/DDBJ whole genome shotgun (WGS) entry which is preliminary data.</text>
</comment>
<reference evidence="1" key="2">
    <citation type="journal article" date="2021" name="Genome Biol. Evol.">
        <title>Developing a high-quality reference genome for a parasitic bivalve with doubly uniparental inheritance (Bivalvia: Unionida).</title>
        <authorList>
            <person name="Smith C.H."/>
        </authorList>
    </citation>
    <scope>NUCLEOTIDE SEQUENCE</scope>
    <source>
        <strain evidence="1">CHS0354</strain>
        <tissue evidence="1">Mantle</tissue>
    </source>
</reference>
<evidence type="ECO:0000313" key="2">
    <source>
        <dbReference type="Proteomes" id="UP001195483"/>
    </source>
</evidence>
<reference evidence="1" key="1">
    <citation type="journal article" date="2021" name="Genome Biol. Evol.">
        <title>A High-Quality Reference Genome for a Parasitic Bivalve with Doubly Uniparental Inheritance (Bivalvia: Unionida).</title>
        <authorList>
            <person name="Smith C.H."/>
        </authorList>
    </citation>
    <scope>NUCLEOTIDE SEQUENCE</scope>
    <source>
        <strain evidence="1">CHS0354</strain>
    </source>
</reference>
<feature type="non-terminal residue" evidence="1">
    <location>
        <position position="71"/>
    </location>
</feature>
<protein>
    <submittedName>
        <fullName evidence="1">Uncharacterized protein</fullName>
    </submittedName>
</protein>
<dbReference type="EMBL" id="JAEAOA010001219">
    <property type="protein sequence ID" value="KAK3581599.1"/>
    <property type="molecule type" value="Genomic_DNA"/>
</dbReference>
<evidence type="ECO:0000313" key="1">
    <source>
        <dbReference type="EMBL" id="KAK3581599.1"/>
    </source>
</evidence>
<proteinExistence type="predicted"/>
<gene>
    <name evidence="1" type="ORF">CHS0354_020018</name>
</gene>
<name>A0AAE0RY57_9BIVA</name>
<dbReference type="AlphaFoldDB" id="A0AAE0RY57"/>
<reference evidence="1" key="3">
    <citation type="submission" date="2023-05" db="EMBL/GenBank/DDBJ databases">
        <authorList>
            <person name="Smith C.H."/>
        </authorList>
    </citation>
    <scope>NUCLEOTIDE SEQUENCE</scope>
    <source>
        <strain evidence="1">CHS0354</strain>
        <tissue evidence="1">Mantle</tissue>
    </source>
</reference>
<sequence>MARAKTIGLKKMDGKVLRMLITQCYREHITRDHHNRKDYFSDYGILKMTSQCGYGIATKPNKPNGHMGQNT</sequence>
<keyword evidence="2" id="KW-1185">Reference proteome</keyword>